<evidence type="ECO:0000313" key="3">
    <source>
        <dbReference type="EMBL" id="NOU67559.1"/>
    </source>
</evidence>
<dbReference type="PANTHER" id="PTHR35568:SF1">
    <property type="entry name" value="TRANSCRIPTIONAL REGULATOR DAUR"/>
    <property type="match status" value="1"/>
</dbReference>
<feature type="domain" description="YheO-like" evidence="1">
    <location>
        <begin position="11"/>
        <end position="119"/>
    </location>
</feature>
<dbReference type="EMBL" id="WHNY01000069">
    <property type="protein sequence ID" value="NOU67559.1"/>
    <property type="molecule type" value="Genomic_DNA"/>
</dbReference>
<dbReference type="InterPro" id="IPR013559">
    <property type="entry name" value="YheO"/>
</dbReference>
<gene>
    <name evidence="3" type="ORF">GC096_26310</name>
</gene>
<reference evidence="3 4" key="1">
    <citation type="submission" date="2019-10" db="EMBL/GenBank/DDBJ databases">
        <title>Description of Paenibacillus humi sp. nov.</title>
        <authorList>
            <person name="Carlier A."/>
            <person name="Qi S."/>
        </authorList>
    </citation>
    <scope>NUCLEOTIDE SEQUENCE [LARGE SCALE GENOMIC DNA]</scope>
    <source>
        <strain evidence="3 4">LMG 31461</strain>
    </source>
</reference>
<dbReference type="Proteomes" id="UP000653578">
    <property type="component" value="Unassembled WGS sequence"/>
</dbReference>
<evidence type="ECO:0000259" key="1">
    <source>
        <dbReference type="Pfam" id="PF08348"/>
    </source>
</evidence>
<name>A0ABX1XGJ6_9BACL</name>
<protein>
    <submittedName>
        <fullName evidence="3">Transcriptional regulator</fullName>
    </submittedName>
</protein>
<evidence type="ECO:0000313" key="4">
    <source>
        <dbReference type="Proteomes" id="UP000653578"/>
    </source>
</evidence>
<dbReference type="RefSeq" id="WP_171634395.1">
    <property type="nucleotide sequence ID" value="NZ_WHNY01000069.1"/>
</dbReference>
<comment type="caution">
    <text evidence="3">The sequence shown here is derived from an EMBL/GenBank/DDBJ whole genome shotgun (WGS) entry which is preliminary data.</text>
</comment>
<sequence length="222" mass="24340">MESIQDEFVFLTDLVTGLAAQFGENCEVVLHDLTGSYESSIVAIANGHITGRKVGDPGTNLGLELLRGNHVNGNKFNYLTQTKDGRILRSSSMYMKNKAGKIIGSLCINMDITDLMVAEKTLKNLINPAGEQSEVRESFVTSVSDLLDALIQEAQEVIDKPVAVMTKEDKMRMIQLLDAKGAFLIKKGGEKICTYLNISKYTLYSHLEEGKSNAKESESASL</sequence>
<dbReference type="InterPro" id="IPR039446">
    <property type="entry name" value="DauR-like"/>
</dbReference>
<dbReference type="InterPro" id="IPR039445">
    <property type="entry name" value="DauR-like_HTH"/>
</dbReference>
<dbReference type="Pfam" id="PF08348">
    <property type="entry name" value="PAS_6"/>
    <property type="match status" value="1"/>
</dbReference>
<dbReference type="PANTHER" id="PTHR35568">
    <property type="entry name" value="TRANSCRIPTIONAL REGULATOR DAUR"/>
    <property type="match status" value="1"/>
</dbReference>
<keyword evidence="4" id="KW-1185">Reference proteome</keyword>
<proteinExistence type="predicted"/>
<feature type="domain" description="Transcriptional regulator DauR-like HTH" evidence="2">
    <location>
        <begin position="147"/>
        <end position="207"/>
    </location>
</feature>
<organism evidence="3 4">
    <name type="scientific">Paenibacillus plantarum</name>
    <dbReference type="NCBI Taxonomy" id="2654975"/>
    <lineage>
        <taxon>Bacteria</taxon>
        <taxon>Bacillati</taxon>
        <taxon>Bacillota</taxon>
        <taxon>Bacilli</taxon>
        <taxon>Bacillales</taxon>
        <taxon>Paenibacillaceae</taxon>
        <taxon>Paenibacillus</taxon>
    </lineage>
</organism>
<dbReference type="Pfam" id="PF13309">
    <property type="entry name" value="HTH_22"/>
    <property type="match status" value="1"/>
</dbReference>
<accession>A0ABX1XGJ6</accession>
<evidence type="ECO:0000259" key="2">
    <source>
        <dbReference type="Pfam" id="PF13309"/>
    </source>
</evidence>